<dbReference type="EMBL" id="LNGC01000248">
    <property type="protein sequence ID" value="KYC45010.1"/>
    <property type="molecule type" value="Genomic_DNA"/>
</dbReference>
<dbReference type="AlphaFoldDB" id="A0A150IJ00"/>
<dbReference type="InterPro" id="IPR010985">
    <property type="entry name" value="Ribbon_hlx_hlx"/>
</dbReference>
<proteinExistence type="predicted"/>
<dbReference type="SUPFAM" id="SSF47598">
    <property type="entry name" value="Ribbon-helix-helix"/>
    <property type="match status" value="1"/>
</dbReference>
<evidence type="ECO:0000313" key="2">
    <source>
        <dbReference type="Proteomes" id="UP000075398"/>
    </source>
</evidence>
<organism evidence="1 2">
    <name type="scientific">Candidatus Methanofastidiosum methylothiophilum</name>
    <dbReference type="NCBI Taxonomy" id="1705564"/>
    <lineage>
        <taxon>Archaea</taxon>
        <taxon>Methanobacteriati</taxon>
        <taxon>Methanobacteriota</taxon>
        <taxon>Stenosarchaea group</taxon>
        <taxon>Candidatus Methanofastidiosia</taxon>
        <taxon>Candidatus Methanofastidiosales</taxon>
        <taxon>Candidatus Methanofastidiosaceae</taxon>
        <taxon>Candidatus Methanofastidiosum</taxon>
    </lineage>
</organism>
<protein>
    <submittedName>
        <fullName evidence="1">Uncharacterized protein</fullName>
    </submittedName>
</protein>
<dbReference type="Proteomes" id="UP000075398">
    <property type="component" value="Unassembled WGS sequence"/>
</dbReference>
<sequence>MSIAIKQEGDNMAEIVQLSIRIDKDIRQQVKIMALKKDTIVNDLVTEYIIEGLNKDKE</sequence>
<accession>A0A150IJ00</accession>
<gene>
    <name evidence="1" type="ORF">AMQ22_02248</name>
</gene>
<evidence type="ECO:0000313" key="1">
    <source>
        <dbReference type="EMBL" id="KYC45010.1"/>
    </source>
</evidence>
<reference evidence="1 2" key="1">
    <citation type="journal article" date="2016" name="ISME J.">
        <title>Chasing the elusive Euryarchaeota class WSA2: genomes reveal a uniquely fastidious methyl-reducing methanogen.</title>
        <authorList>
            <person name="Nobu M.K."/>
            <person name="Narihiro T."/>
            <person name="Kuroda K."/>
            <person name="Mei R."/>
            <person name="Liu W.T."/>
        </authorList>
    </citation>
    <scope>NUCLEOTIDE SEQUENCE [LARGE SCALE GENOMIC DNA]</scope>
    <source>
        <strain evidence="1">U1lsi0528_Bin055</strain>
    </source>
</reference>
<comment type="caution">
    <text evidence="1">The sequence shown here is derived from an EMBL/GenBank/DDBJ whole genome shotgun (WGS) entry which is preliminary data.</text>
</comment>
<dbReference type="GO" id="GO:0006355">
    <property type="term" value="P:regulation of DNA-templated transcription"/>
    <property type="evidence" value="ECO:0007669"/>
    <property type="project" value="InterPro"/>
</dbReference>
<name>A0A150IJ00_9EURY</name>